<dbReference type="RefSeq" id="WP_262684055.1">
    <property type="nucleotide sequence ID" value="NZ_JAOQIO010000033.1"/>
</dbReference>
<evidence type="ECO:0000256" key="3">
    <source>
        <dbReference type="ARBA" id="ARBA00012744"/>
    </source>
</evidence>
<protein>
    <recommendedName>
        <fullName evidence="3">beta-glucosidase</fullName>
        <ecNumber evidence="3">3.2.1.21</ecNumber>
    </recommendedName>
</protein>
<reference evidence="9 10" key="1">
    <citation type="submission" date="2022-09" db="EMBL/GenBank/DDBJ databases">
        <authorList>
            <person name="Han X.L."/>
            <person name="Wang Q."/>
            <person name="Lu T."/>
        </authorList>
    </citation>
    <scope>NUCLEOTIDE SEQUENCE [LARGE SCALE GENOMIC DNA]</scope>
    <source>
        <strain evidence="9 10">WQ 127069</strain>
    </source>
</reference>
<evidence type="ECO:0000313" key="9">
    <source>
        <dbReference type="EMBL" id="MCU6792651.1"/>
    </source>
</evidence>
<dbReference type="Proteomes" id="UP001652445">
    <property type="component" value="Unassembled WGS sequence"/>
</dbReference>
<dbReference type="SUPFAM" id="SSF51445">
    <property type="entry name" value="(Trans)glycosidases"/>
    <property type="match status" value="1"/>
</dbReference>
<dbReference type="PANTHER" id="PTHR30620:SF16">
    <property type="entry name" value="LYSOSOMAL BETA GLUCOSIDASE"/>
    <property type="match status" value="1"/>
</dbReference>
<dbReference type="GO" id="GO:0016787">
    <property type="term" value="F:hydrolase activity"/>
    <property type="evidence" value="ECO:0007669"/>
    <property type="project" value="UniProtKB-KW"/>
</dbReference>
<comment type="caution">
    <text evidence="9">The sequence shown here is derived from an EMBL/GenBank/DDBJ whole genome shotgun (WGS) entry which is preliminary data.</text>
</comment>
<dbReference type="EC" id="3.2.1.21" evidence="3"/>
<evidence type="ECO:0000256" key="4">
    <source>
        <dbReference type="ARBA" id="ARBA00022729"/>
    </source>
</evidence>
<name>A0ABT2UEU1_9BACL</name>
<dbReference type="PANTHER" id="PTHR30620">
    <property type="entry name" value="PERIPLASMIC BETA-GLUCOSIDASE-RELATED"/>
    <property type="match status" value="1"/>
</dbReference>
<comment type="similarity">
    <text evidence="2">Belongs to the glycosyl hydrolase 3 family.</text>
</comment>
<dbReference type="Pfam" id="PF00933">
    <property type="entry name" value="Glyco_hydro_3"/>
    <property type="match status" value="1"/>
</dbReference>
<evidence type="ECO:0000256" key="1">
    <source>
        <dbReference type="ARBA" id="ARBA00000448"/>
    </source>
</evidence>
<keyword evidence="5 9" id="KW-0378">Hydrolase</keyword>
<proteinExistence type="inferred from homology"/>
<comment type="catalytic activity">
    <reaction evidence="1">
        <text>Hydrolysis of terminal, non-reducing beta-D-glucosyl residues with release of beta-D-glucose.</text>
        <dbReference type="EC" id="3.2.1.21"/>
    </reaction>
</comment>
<dbReference type="InterPro" id="IPR036962">
    <property type="entry name" value="Glyco_hydro_3_N_sf"/>
</dbReference>
<dbReference type="PRINTS" id="PR00133">
    <property type="entry name" value="GLHYDRLASE3"/>
</dbReference>
<gene>
    <name evidence="9" type="ORF">OB236_11025</name>
</gene>
<dbReference type="SUPFAM" id="SSF52279">
    <property type="entry name" value="Beta-D-glucan exohydrolase, C-terminal domain"/>
    <property type="match status" value="1"/>
</dbReference>
<evidence type="ECO:0000259" key="8">
    <source>
        <dbReference type="Pfam" id="PF01915"/>
    </source>
</evidence>
<dbReference type="Pfam" id="PF01915">
    <property type="entry name" value="Glyco_hydro_3_C"/>
    <property type="match status" value="1"/>
</dbReference>
<feature type="domain" description="Glycoside hydrolase family 3 N-terminal" evidence="7">
    <location>
        <begin position="105"/>
        <end position="374"/>
    </location>
</feature>
<evidence type="ECO:0000313" key="10">
    <source>
        <dbReference type="Proteomes" id="UP001652445"/>
    </source>
</evidence>
<dbReference type="InterPro" id="IPR051915">
    <property type="entry name" value="Cellulose_Degrad_GH3"/>
</dbReference>
<dbReference type="InterPro" id="IPR036881">
    <property type="entry name" value="Glyco_hydro_3_C_sf"/>
</dbReference>
<organism evidence="9 10">
    <name type="scientific">Paenibacillus baimaensis</name>
    <dbReference type="NCBI Taxonomy" id="2982185"/>
    <lineage>
        <taxon>Bacteria</taxon>
        <taxon>Bacillati</taxon>
        <taxon>Bacillota</taxon>
        <taxon>Bacilli</taxon>
        <taxon>Bacillales</taxon>
        <taxon>Paenibacillaceae</taxon>
        <taxon>Paenibacillus</taxon>
    </lineage>
</organism>
<evidence type="ECO:0000259" key="7">
    <source>
        <dbReference type="Pfam" id="PF00933"/>
    </source>
</evidence>
<keyword evidence="10" id="KW-1185">Reference proteome</keyword>
<evidence type="ECO:0000256" key="2">
    <source>
        <dbReference type="ARBA" id="ARBA00005336"/>
    </source>
</evidence>
<sequence>MIGYVKNPGGPTLGYSKDSGVGIIYQDGLAFKDLNKDGILDKYEDWRLSPEERAKDLATKMSVAQIAGLMLYSKHQSLPGNKGWNPATYGGKSFDESGAMPYELTDQQRQFLTGDHIRHVLITSVESSEIAAKWSNRLQAYAESQPLGIPANNSSDPRHGLDASAEFKVAGGSKISIWPESMGLAASFEPELARQFGEVAAQEYRALGLTTALSPQVDIATDPRWFRFGMTFGEDPQLSADMGRAYIDGFQTSEGEAEIADGWGYNSVNAMVKHWPGGGSGEAGRDAHFAYGKYAVYPGSNFEQHLIPFTEGAFRLNGKTGKASAVMPYYTISCGQDKKNGENVGNSYSSYLINDLLREQVGYDGVVCTDWSITHDEPEDITKLSPGGRSWGVEDGYTVAERHYRLLMAGVDQFGGNDQAAPIIEAYHIGVKEYGEAFMRKRFELSAVRLLKNMIRLGLFENPYVQVEETVAKVGCDAFTKAGFEAQLKSFVLLKNEDGILPFKKQKKVYIPRRKLPASTNWIGLPIPASVGYPVKLDIVREYFEVTAEPDEADFALVFIESPRSTMGYSKADKAAGGTGYVPISLQYAPYTAEHARETSLAGDPRDVLNRTYKGKTVTVTNAGDLDMVLETKRLMKDKPVIVSLALANPTVLAEFEGAASAILANFGAEDRAIMELITGAAEPSGLLPFQMPADMKTVEEQQEDVPHDLAVYIDSAGHAYDFTYGLNWSGIIQDARTEKYKALSGT</sequence>
<dbReference type="InterPro" id="IPR017853">
    <property type="entry name" value="GH"/>
</dbReference>
<dbReference type="InterPro" id="IPR002772">
    <property type="entry name" value="Glyco_hydro_3_C"/>
</dbReference>
<dbReference type="Gene3D" id="3.40.50.1700">
    <property type="entry name" value="Glycoside hydrolase family 3 C-terminal domain"/>
    <property type="match status" value="1"/>
</dbReference>
<keyword evidence="6" id="KW-0326">Glycosidase</keyword>
<accession>A0ABT2UEU1</accession>
<dbReference type="Gene3D" id="3.20.20.300">
    <property type="entry name" value="Glycoside hydrolase, family 3, N-terminal domain"/>
    <property type="match status" value="1"/>
</dbReference>
<evidence type="ECO:0000256" key="5">
    <source>
        <dbReference type="ARBA" id="ARBA00022801"/>
    </source>
</evidence>
<evidence type="ECO:0000256" key="6">
    <source>
        <dbReference type="ARBA" id="ARBA00023295"/>
    </source>
</evidence>
<dbReference type="InterPro" id="IPR001764">
    <property type="entry name" value="Glyco_hydro_3_N"/>
</dbReference>
<keyword evidence="4" id="KW-0732">Signal</keyword>
<feature type="domain" description="Glycoside hydrolase family 3 C-terminal" evidence="8">
    <location>
        <begin position="492"/>
        <end position="728"/>
    </location>
</feature>
<dbReference type="EMBL" id="JAOQIO010000033">
    <property type="protein sequence ID" value="MCU6792651.1"/>
    <property type="molecule type" value="Genomic_DNA"/>
</dbReference>